<proteinExistence type="predicted"/>
<evidence type="ECO:0000313" key="1">
    <source>
        <dbReference type="EMBL" id="HHP81710.1"/>
    </source>
</evidence>
<dbReference type="EMBL" id="DRZI01000148">
    <property type="protein sequence ID" value="HHP81710.1"/>
    <property type="molecule type" value="Genomic_DNA"/>
</dbReference>
<protein>
    <submittedName>
        <fullName evidence="1">Uncharacterized protein</fullName>
    </submittedName>
</protein>
<dbReference type="AlphaFoldDB" id="A0A7C5TKT8"/>
<reference evidence="1" key="1">
    <citation type="journal article" date="2020" name="mSystems">
        <title>Genome- and Community-Level Interaction Insights into Carbon Utilization and Element Cycling Functions of Hydrothermarchaeota in Hydrothermal Sediment.</title>
        <authorList>
            <person name="Zhou Z."/>
            <person name="Liu Y."/>
            <person name="Xu W."/>
            <person name="Pan J."/>
            <person name="Luo Z.H."/>
            <person name="Li M."/>
        </authorList>
    </citation>
    <scope>NUCLEOTIDE SEQUENCE [LARGE SCALE GENOMIC DNA]</scope>
    <source>
        <strain evidence="1">SpSt-1121</strain>
    </source>
</reference>
<comment type="caution">
    <text evidence="1">The sequence shown here is derived from an EMBL/GenBank/DDBJ whole genome shotgun (WGS) entry which is preliminary data.</text>
</comment>
<sequence length="132" mass="15113">MRYSIKHMMTRIAAILNPIRNIMRDDGIIVTFMTDIDIAIKAIPTMKIIIPILIYSPEPSYLEKCRGCAKLCFAFPSLLPPYINILHKPIKYVISPIIIKTINTISIATRYGIRCNILIKSSIEGLYPRYSR</sequence>
<name>A0A7C5TKT8_9CREN</name>
<accession>A0A7C5TKT8</accession>
<gene>
    <name evidence="1" type="ORF">ENM84_03505</name>
</gene>
<organism evidence="1">
    <name type="scientific">Ignisphaera aggregans</name>
    <dbReference type="NCBI Taxonomy" id="334771"/>
    <lineage>
        <taxon>Archaea</taxon>
        <taxon>Thermoproteota</taxon>
        <taxon>Thermoprotei</taxon>
        <taxon>Desulfurococcales</taxon>
        <taxon>Desulfurococcaceae</taxon>
        <taxon>Ignisphaera</taxon>
    </lineage>
</organism>